<keyword evidence="2" id="KW-1185">Reference proteome</keyword>
<name>K3Z1G5_SETIT</name>
<reference evidence="2" key="1">
    <citation type="journal article" date="2012" name="Nat. Biotechnol.">
        <title>Reference genome sequence of the model plant Setaria.</title>
        <authorList>
            <person name="Bennetzen J.L."/>
            <person name="Schmutz J."/>
            <person name="Wang H."/>
            <person name="Percifield R."/>
            <person name="Hawkins J."/>
            <person name="Pontaroli A.C."/>
            <person name="Estep M."/>
            <person name="Feng L."/>
            <person name="Vaughn J.N."/>
            <person name="Grimwood J."/>
            <person name="Jenkins J."/>
            <person name="Barry K."/>
            <person name="Lindquist E."/>
            <person name="Hellsten U."/>
            <person name="Deshpande S."/>
            <person name="Wang X."/>
            <person name="Wu X."/>
            <person name="Mitros T."/>
            <person name="Triplett J."/>
            <person name="Yang X."/>
            <person name="Ye C.Y."/>
            <person name="Mauro-Herrera M."/>
            <person name="Wang L."/>
            <person name="Li P."/>
            <person name="Sharma M."/>
            <person name="Sharma R."/>
            <person name="Ronald P.C."/>
            <person name="Panaud O."/>
            <person name="Kellogg E.A."/>
            <person name="Brutnell T.P."/>
            <person name="Doust A.N."/>
            <person name="Tuskan G.A."/>
            <person name="Rokhsar D."/>
            <person name="Devos K.M."/>
        </authorList>
    </citation>
    <scope>NUCLEOTIDE SEQUENCE [LARGE SCALE GENOMIC DNA]</scope>
    <source>
        <strain evidence="2">cv. Yugu1</strain>
    </source>
</reference>
<accession>K3Z1G5</accession>
<protein>
    <submittedName>
        <fullName evidence="1">Uncharacterized protein</fullName>
    </submittedName>
</protein>
<dbReference type="AlphaFoldDB" id="K3Z1G5"/>
<dbReference type="EMBL" id="AGNK02000310">
    <property type="status" value="NOT_ANNOTATED_CDS"/>
    <property type="molecule type" value="Genomic_DNA"/>
</dbReference>
<evidence type="ECO:0000313" key="2">
    <source>
        <dbReference type="Proteomes" id="UP000004995"/>
    </source>
</evidence>
<dbReference type="Gramene" id="KQL29629">
    <property type="protein sequence ID" value="KQL29629"/>
    <property type="gene ID" value="SETIT_020383mg"/>
</dbReference>
<sequence>MHTHLHFLVPKRFRKSLKGTRVDINLSSKWSLKYLKPQRNFLEERIYSRTHEVLLLRSSLGCSCLCSHTMLTTKGYRKLFNTTAR</sequence>
<dbReference type="EnsemblPlants" id="KQL29629">
    <property type="protein sequence ID" value="KQL29629"/>
    <property type="gene ID" value="SETIT_020383mg"/>
</dbReference>
<organism evidence="1 2">
    <name type="scientific">Setaria italica</name>
    <name type="common">Foxtail millet</name>
    <name type="synonym">Panicum italicum</name>
    <dbReference type="NCBI Taxonomy" id="4555"/>
    <lineage>
        <taxon>Eukaryota</taxon>
        <taxon>Viridiplantae</taxon>
        <taxon>Streptophyta</taxon>
        <taxon>Embryophyta</taxon>
        <taxon>Tracheophyta</taxon>
        <taxon>Spermatophyta</taxon>
        <taxon>Magnoliopsida</taxon>
        <taxon>Liliopsida</taxon>
        <taxon>Poales</taxon>
        <taxon>Poaceae</taxon>
        <taxon>PACMAD clade</taxon>
        <taxon>Panicoideae</taxon>
        <taxon>Panicodae</taxon>
        <taxon>Paniceae</taxon>
        <taxon>Cenchrinae</taxon>
        <taxon>Setaria</taxon>
    </lineage>
</organism>
<reference evidence="1" key="2">
    <citation type="submission" date="2018-08" db="UniProtKB">
        <authorList>
            <consortium name="EnsemblPlants"/>
        </authorList>
    </citation>
    <scope>IDENTIFICATION</scope>
    <source>
        <strain evidence="1">Yugu1</strain>
    </source>
</reference>
<proteinExistence type="predicted"/>
<dbReference type="InParanoid" id="K3Z1G5"/>
<dbReference type="HOGENOM" id="CLU_2516888_0_0_1"/>
<evidence type="ECO:0000313" key="1">
    <source>
        <dbReference type="EnsemblPlants" id="KQL29629"/>
    </source>
</evidence>
<dbReference type="Proteomes" id="UP000004995">
    <property type="component" value="Unassembled WGS sequence"/>
</dbReference>